<dbReference type="PANTHER" id="PTHR46564:SF1">
    <property type="entry name" value="TRANSPOSASE"/>
    <property type="match status" value="1"/>
</dbReference>
<reference evidence="4 5" key="1">
    <citation type="journal article" date="2018" name="Sci. Rep.">
        <title>Characterisation of pathogen-specific regions and novel effector candidates in Fusarium oxysporum f. sp. cepae.</title>
        <authorList>
            <person name="Armitage A.D."/>
            <person name="Taylor A."/>
            <person name="Sobczyk M.K."/>
            <person name="Baxter L."/>
            <person name="Greenfield B.P."/>
            <person name="Bates H.J."/>
            <person name="Wilson F."/>
            <person name="Jackson A.C."/>
            <person name="Ott S."/>
            <person name="Harrison R.J."/>
            <person name="Clarkson J.P."/>
        </authorList>
    </citation>
    <scope>NUCLEOTIDE SEQUENCE [LARGE SCALE GENOMIC DNA]</scope>
    <source>
        <strain evidence="4 5">Fo_A28</strain>
    </source>
</reference>
<proteinExistence type="predicted"/>
<keyword evidence="1" id="KW-0472">Membrane</keyword>
<dbReference type="NCBIfam" id="NF033545">
    <property type="entry name" value="transpos_IS630"/>
    <property type="match status" value="1"/>
</dbReference>
<evidence type="ECO:0000259" key="2">
    <source>
        <dbReference type="Pfam" id="PF13358"/>
    </source>
</evidence>
<dbReference type="InterPro" id="IPR012337">
    <property type="entry name" value="RNaseH-like_sf"/>
</dbReference>
<evidence type="ECO:0000313" key="4">
    <source>
        <dbReference type="EMBL" id="RKK81782.1"/>
    </source>
</evidence>
<dbReference type="Proteomes" id="UP000285860">
    <property type="component" value="Unassembled WGS sequence"/>
</dbReference>
<dbReference type="InterPro" id="IPR025959">
    <property type="entry name" value="Winged_HTH_dom"/>
</dbReference>
<dbReference type="InterPro" id="IPR038717">
    <property type="entry name" value="Tc1-like_DDE_dom"/>
</dbReference>
<keyword evidence="1" id="KW-0812">Transmembrane</keyword>
<accession>A0A420NNE4</accession>
<evidence type="ECO:0008006" key="6">
    <source>
        <dbReference type="Google" id="ProtNLM"/>
    </source>
</evidence>
<evidence type="ECO:0000259" key="3">
    <source>
        <dbReference type="Pfam" id="PF13592"/>
    </source>
</evidence>
<evidence type="ECO:0000256" key="1">
    <source>
        <dbReference type="SAM" id="Phobius"/>
    </source>
</evidence>
<dbReference type="VEuPathDB" id="FungiDB:FOC1_g10000471"/>
<protein>
    <recommendedName>
        <fullName evidence="6">Tc1-like transposase DDE domain-containing protein</fullName>
    </recommendedName>
</protein>
<comment type="caution">
    <text evidence="4">The sequence shown here is derived from an EMBL/GenBank/DDBJ whole genome shotgun (WGS) entry which is preliminary data.</text>
</comment>
<name>A0A420NNE4_FUSOX</name>
<dbReference type="SUPFAM" id="SSF53098">
    <property type="entry name" value="Ribonuclease H-like"/>
    <property type="match status" value="1"/>
</dbReference>
<sequence>MAPRLSKIQRTELEKVIISKLQGEEVITDEAIAKTIGRCTARTVRNARFNILKYGTINAPRRAVAWPGDVTENMWLALQDRLNRHPCMTQQDMADFINTKYHVNLSRVTVGRMLKRVGWTKKVTQSVAKEQNQDLRDDYIERRSHYEPEQMMFIDESGSDRGLAILERGYAPKGVTPVQFKRFHRGKRVQMLPAYTLDGVIYCEVYHENTDTELFQGFLERLLPFCGRYPEPKSVVFMDNASFHVISQSLKEKFTAAGVIIEKQPPYSPDLNPIEYLFGSVKNRIRKRRLEDEELIQGDFKSYLEMQVCAIGQDTHIARGHFKKAQIYVNWRLLCCSVHLVLPVFLNILLMESKFGLRYLVTSWYLQRRRKSTKEALLS</sequence>
<dbReference type="AlphaFoldDB" id="A0A420NNE4"/>
<dbReference type="EMBL" id="MRCY01000628">
    <property type="protein sequence ID" value="RKK81782.1"/>
    <property type="molecule type" value="Genomic_DNA"/>
</dbReference>
<organism evidence="4 5">
    <name type="scientific">Fusarium oxysporum</name>
    <name type="common">Fusarium vascular wilt</name>
    <dbReference type="NCBI Taxonomy" id="5507"/>
    <lineage>
        <taxon>Eukaryota</taxon>
        <taxon>Fungi</taxon>
        <taxon>Dikarya</taxon>
        <taxon>Ascomycota</taxon>
        <taxon>Pezizomycotina</taxon>
        <taxon>Sordariomycetes</taxon>
        <taxon>Hypocreomycetidae</taxon>
        <taxon>Hypocreales</taxon>
        <taxon>Nectriaceae</taxon>
        <taxon>Fusarium</taxon>
        <taxon>Fusarium oxysporum species complex</taxon>
    </lineage>
</organism>
<dbReference type="Pfam" id="PF13592">
    <property type="entry name" value="HTH_33"/>
    <property type="match status" value="1"/>
</dbReference>
<dbReference type="InterPro" id="IPR047655">
    <property type="entry name" value="Transpos_IS630-like"/>
</dbReference>
<dbReference type="GO" id="GO:0003676">
    <property type="term" value="F:nucleic acid binding"/>
    <property type="evidence" value="ECO:0007669"/>
    <property type="project" value="InterPro"/>
</dbReference>
<evidence type="ECO:0000313" key="5">
    <source>
        <dbReference type="Proteomes" id="UP000285860"/>
    </source>
</evidence>
<keyword evidence="1" id="KW-1133">Transmembrane helix</keyword>
<dbReference type="Gene3D" id="3.30.420.10">
    <property type="entry name" value="Ribonuclease H-like superfamily/Ribonuclease H"/>
    <property type="match status" value="1"/>
</dbReference>
<dbReference type="PANTHER" id="PTHR46564">
    <property type="entry name" value="TRANSPOSASE"/>
    <property type="match status" value="1"/>
</dbReference>
<feature type="transmembrane region" description="Helical" evidence="1">
    <location>
        <begin position="331"/>
        <end position="350"/>
    </location>
</feature>
<feature type="domain" description="Tc1-like transposase DDE" evidence="2">
    <location>
        <begin position="150"/>
        <end position="294"/>
    </location>
</feature>
<dbReference type="Pfam" id="PF13358">
    <property type="entry name" value="DDE_3"/>
    <property type="match status" value="1"/>
</dbReference>
<dbReference type="InterPro" id="IPR036397">
    <property type="entry name" value="RNaseH_sf"/>
</dbReference>
<feature type="domain" description="Winged helix-turn helix" evidence="3">
    <location>
        <begin position="86"/>
        <end position="140"/>
    </location>
</feature>
<gene>
    <name evidence="4" type="ORF">BFJ68_g17591</name>
</gene>